<dbReference type="InterPro" id="IPR018723">
    <property type="entry name" value="DUF2254_membrane"/>
</dbReference>
<evidence type="ECO:0008006" key="3">
    <source>
        <dbReference type="Google" id="ProtNLM"/>
    </source>
</evidence>
<dbReference type="AlphaFoldDB" id="A0A6J4UZJ7"/>
<sequence>MKPALTRTRQASGRIVDGIRGVTPAWVQTWWDDLKDSLWLLSSVCTLLCAGLALALVKLDTGLDADNPVMRSPFLFGGGADGARSVLSSIAASIVTVTGTIFSIVIVALQLASGQFTPRVMRHFTGDRINQAVLAVMIGTFTYCLLVLRTVRTADDRGGVFVPAVSVSVGIVLALVCIGGLILFIHHSAKQLQVSFIIQRAAEDTHRLVNDTFPVKEDGDPVPREFPLPKGEPTVVRARSSGYLQDIDLDHLKGIARDRNLTVHLPHTYGDHVLTGMVLARVWRHGDPIYDQDLQDIHDNMIIGVQRTLLHDVTFGVRQIADIAVKALSPGINDPTTATQGIDTLNDLLVRAGTRGTPDRVITVDGRPAILCEPVTFDLLVHVAFTQIRHYGAADAVVMAHLLDGMRRVAELVPEHKRAILYVHGRLALATALGATELDEVRATLHEVGAWTQSVETPPQSARIDPDALISV</sequence>
<reference evidence="2" key="1">
    <citation type="submission" date="2020-02" db="EMBL/GenBank/DDBJ databases">
        <authorList>
            <person name="Meier V. D."/>
        </authorList>
    </citation>
    <scope>NUCLEOTIDE SEQUENCE</scope>
    <source>
        <strain evidence="2">AVDCRST_MAG43</strain>
    </source>
</reference>
<protein>
    <recommendedName>
        <fullName evidence="3">DUF2254 domain-containing protein</fullName>
    </recommendedName>
</protein>
<feature type="transmembrane region" description="Helical" evidence="1">
    <location>
        <begin position="129"/>
        <end position="148"/>
    </location>
</feature>
<feature type="transmembrane region" description="Helical" evidence="1">
    <location>
        <begin position="38"/>
        <end position="57"/>
    </location>
</feature>
<keyword evidence="1" id="KW-0472">Membrane</keyword>
<keyword evidence="1" id="KW-1133">Transmembrane helix</keyword>
<accession>A0A6J4UZJ7</accession>
<dbReference type="EMBL" id="CADCWI010000101">
    <property type="protein sequence ID" value="CAA9562772.1"/>
    <property type="molecule type" value="Genomic_DNA"/>
</dbReference>
<keyword evidence="1" id="KW-0812">Transmembrane</keyword>
<dbReference type="Pfam" id="PF10011">
    <property type="entry name" value="DUF2254"/>
    <property type="match status" value="1"/>
</dbReference>
<feature type="transmembrane region" description="Helical" evidence="1">
    <location>
        <begin position="86"/>
        <end position="109"/>
    </location>
</feature>
<feature type="transmembrane region" description="Helical" evidence="1">
    <location>
        <begin position="160"/>
        <end position="185"/>
    </location>
</feature>
<gene>
    <name evidence="2" type="ORF">AVDCRST_MAG43-2065</name>
</gene>
<proteinExistence type="predicted"/>
<evidence type="ECO:0000313" key="2">
    <source>
        <dbReference type="EMBL" id="CAA9562772.1"/>
    </source>
</evidence>
<evidence type="ECO:0000256" key="1">
    <source>
        <dbReference type="SAM" id="Phobius"/>
    </source>
</evidence>
<name>A0A6J4UZJ7_9BACT</name>
<organism evidence="2">
    <name type="scientific">uncultured Thermomicrobiales bacterium</name>
    <dbReference type="NCBI Taxonomy" id="1645740"/>
    <lineage>
        <taxon>Bacteria</taxon>
        <taxon>Pseudomonadati</taxon>
        <taxon>Thermomicrobiota</taxon>
        <taxon>Thermomicrobia</taxon>
        <taxon>Thermomicrobiales</taxon>
        <taxon>environmental samples</taxon>
    </lineage>
</organism>